<dbReference type="AlphaFoldDB" id="A0A1G1W432"/>
<name>A0A1G1W432_9BACT</name>
<keyword evidence="1" id="KW-1133">Transmembrane helix</keyword>
<feature type="transmembrane region" description="Helical" evidence="1">
    <location>
        <begin position="32"/>
        <end position="53"/>
    </location>
</feature>
<evidence type="ECO:0008006" key="4">
    <source>
        <dbReference type="Google" id="ProtNLM"/>
    </source>
</evidence>
<sequence>MPSIFIPIQIVLILFLLFAFSRVYLRFREGTVHFGTFLFWSAVWILALVGVLYPNFTTWLANKIGIGRGADAVIYLSLAIIFYLVYRTNVFVENIRQEITELTRKIALDQETRNKKKK</sequence>
<reference evidence="2 3" key="1">
    <citation type="journal article" date="2016" name="Nat. Commun.">
        <title>Thousands of microbial genomes shed light on interconnected biogeochemical processes in an aquifer system.</title>
        <authorList>
            <person name="Anantharaman K."/>
            <person name="Brown C.T."/>
            <person name="Hug L.A."/>
            <person name="Sharon I."/>
            <person name="Castelle C.J."/>
            <person name="Probst A.J."/>
            <person name="Thomas B.C."/>
            <person name="Singh A."/>
            <person name="Wilkins M.J."/>
            <person name="Karaoz U."/>
            <person name="Brodie E.L."/>
            <person name="Williams K.H."/>
            <person name="Hubbard S.S."/>
            <person name="Banfield J.F."/>
        </authorList>
    </citation>
    <scope>NUCLEOTIDE SEQUENCE [LARGE SCALE GENOMIC DNA]</scope>
</reference>
<proteinExistence type="predicted"/>
<accession>A0A1G1W432</accession>
<keyword evidence="1" id="KW-0812">Transmembrane</keyword>
<dbReference type="STRING" id="1797593.A3A65_04380"/>
<feature type="transmembrane region" description="Helical" evidence="1">
    <location>
        <begin position="6"/>
        <end position="25"/>
    </location>
</feature>
<evidence type="ECO:0000313" key="3">
    <source>
        <dbReference type="Proteomes" id="UP000176723"/>
    </source>
</evidence>
<organism evidence="2 3">
    <name type="scientific">Candidatus Chisholmbacteria bacterium RIFCSPLOWO2_01_FULL_49_14</name>
    <dbReference type="NCBI Taxonomy" id="1797593"/>
    <lineage>
        <taxon>Bacteria</taxon>
        <taxon>Candidatus Chisholmiibacteriota</taxon>
    </lineage>
</organism>
<dbReference type="InterPro" id="IPR019277">
    <property type="entry name" value="DUF2304"/>
</dbReference>
<protein>
    <recommendedName>
        <fullName evidence="4">DUF2304 domain-containing protein</fullName>
    </recommendedName>
</protein>
<evidence type="ECO:0000256" key="1">
    <source>
        <dbReference type="SAM" id="Phobius"/>
    </source>
</evidence>
<gene>
    <name evidence="2" type="ORF">A3A65_04380</name>
</gene>
<feature type="transmembrane region" description="Helical" evidence="1">
    <location>
        <begin position="65"/>
        <end position="86"/>
    </location>
</feature>
<keyword evidence="1" id="KW-0472">Membrane</keyword>
<comment type="caution">
    <text evidence="2">The sequence shown here is derived from an EMBL/GenBank/DDBJ whole genome shotgun (WGS) entry which is preliminary data.</text>
</comment>
<dbReference type="EMBL" id="MHCL01000003">
    <property type="protein sequence ID" value="OGY22364.1"/>
    <property type="molecule type" value="Genomic_DNA"/>
</dbReference>
<evidence type="ECO:0000313" key="2">
    <source>
        <dbReference type="EMBL" id="OGY22364.1"/>
    </source>
</evidence>
<dbReference type="Proteomes" id="UP000176723">
    <property type="component" value="Unassembled WGS sequence"/>
</dbReference>
<dbReference type="Pfam" id="PF10066">
    <property type="entry name" value="DUF2304"/>
    <property type="match status" value="1"/>
</dbReference>